<keyword evidence="2" id="KW-1185">Reference proteome</keyword>
<reference evidence="1 2" key="1">
    <citation type="journal article" date="2015" name="Genome Announc.">
        <title>Draft Genome of the Euendolithic (true boring) Cyanobacterium Mastigocoleus testarum strain BC008.</title>
        <authorList>
            <person name="Guida B.S."/>
            <person name="Garcia-Pichel F."/>
        </authorList>
    </citation>
    <scope>NUCLEOTIDE SEQUENCE [LARGE SCALE GENOMIC DNA]</scope>
    <source>
        <strain evidence="1 2">BC008</strain>
    </source>
</reference>
<dbReference type="AlphaFoldDB" id="A0A0V7ZSQ2"/>
<sequence length="752" mass="83858">MSLIDQVKQVCDRLAPHGWRNLFLQHGLDIAATDLKAELTKELPGINRNLKGFEDFAFEGIRGIEAGNPARSLLYHAIASPNVTEVGGKELEVFPTLAEIESIENYVFGVEPPSLADLINRAQGDLMAIVVFASEYRPAPETVHRKHADMCFSRTGVARVGTAEAVYDAKNRGFIPFVEGNDYAFGVLPARYSAYIAVQLNGNEDVFGPMNFNFRRKRPELFGRGQEIDQNRQFWVPLHKIFEGDECIRGLDLHVNLEANHLNEKLRRVHLELRKKGHDTGWSEPDINNPPFVFTERIAEWSSDPDYGTGLLMPVVHANLVEAATYQNRPLTFTVPPSPANGFAPSLLIESNGPSRPAPEYVHVRHLVRPDGTIVDLNDQANVAEEVRRGGYQAQHYLDFTADGWIDAIVPELANAFPRQIPAYSMVTAPDFYPNCDQRELLEWWLQRVPSALRSSIWGQVPPLTLSDERLAPNLQLEGANFRAEDDTVTTIVSLPSRGFVRQMPLEVAQTTRHAYLPDAAAGVFAPGWDTSVDTTDNTNHLAAYGLGSPFPEDAKLCAALSAFWPAVAPDTGRSFSATFATVSPMTDAEIIDLPWDGVAGPKVVVRNNQELVEYTRFQHVDYVDSSLNQKFSLALTGQVDVNEYTSRVLAMARAYQAIGISSNREALAVLSFRAVDPNEGELQEAQAQTGVRLQGNLYRFEFYRRGRELQHDSDITKVYYEMLDRIVLFVGAPPRIIARVNNGAWQTVRTN</sequence>
<name>A0A0V7ZSQ2_9CYAN</name>
<organism evidence="1 2">
    <name type="scientific">Mastigocoleus testarum BC008</name>
    <dbReference type="NCBI Taxonomy" id="371196"/>
    <lineage>
        <taxon>Bacteria</taxon>
        <taxon>Bacillati</taxon>
        <taxon>Cyanobacteriota</taxon>
        <taxon>Cyanophyceae</taxon>
        <taxon>Nostocales</taxon>
        <taxon>Hapalosiphonaceae</taxon>
        <taxon>Mastigocoleus</taxon>
    </lineage>
</organism>
<dbReference type="Proteomes" id="UP000053372">
    <property type="component" value="Unassembled WGS sequence"/>
</dbReference>
<dbReference type="EMBL" id="LMTZ01000085">
    <property type="protein sequence ID" value="KST67708.1"/>
    <property type="molecule type" value="Genomic_DNA"/>
</dbReference>
<comment type="caution">
    <text evidence="1">The sequence shown here is derived from an EMBL/GenBank/DDBJ whole genome shotgun (WGS) entry which is preliminary data.</text>
</comment>
<dbReference type="OrthoDB" id="719343at2"/>
<accession>A0A0V7ZSQ2</accession>
<protein>
    <submittedName>
        <fullName evidence="1">Uncharacterized protein</fullName>
    </submittedName>
</protein>
<evidence type="ECO:0000313" key="2">
    <source>
        <dbReference type="Proteomes" id="UP000053372"/>
    </source>
</evidence>
<gene>
    <name evidence="1" type="ORF">BC008_43930</name>
</gene>
<evidence type="ECO:0000313" key="1">
    <source>
        <dbReference type="EMBL" id="KST67708.1"/>
    </source>
</evidence>
<dbReference type="RefSeq" id="WP_027845662.1">
    <property type="nucleotide sequence ID" value="NZ_LMTZ01000085.1"/>
</dbReference>
<proteinExistence type="predicted"/>